<evidence type="ECO:0000259" key="1">
    <source>
        <dbReference type="PROSITE" id="PS50943"/>
    </source>
</evidence>
<dbReference type="InterPro" id="IPR010982">
    <property type="entry name" value="Lambda_DNA-bd_dom_sf"/>
</dbReference>
<dbReference type="Gene3D" id="1.10.260.40">
    <property type="entry name" value="lambda repressor-like DNA-binding domains"/>
    <property type="match status" value="1"/>
</dbReference>
<dbReference type="SUPFAM" id="SSF47413">
    <property type="entry name" value="lambda repressor-like DNA-binding domains"/>
    <property type="match status" value="1"/>
</dbReference>
<dbReference type="EMBL" id="BMZB01000002">
    <property type="protein sequence ID" value="GGZ32774.1"/>
    <property type="molecule type" value="Genomic_DNA"/>
</dbReference>
<feature type="domain" description="HTH cro/C1-type" evidence="1">
    <location>
        <begin position="21"/>
        <end position="75"/>
    </location>
</feature>
<keyword evidence="3" id="KW-1185">Reference proteome</keyword>
<protein>
    <submittedName>
        <fullName evidence="2">Transcriptional regulator</fullName>
    </submittedName>
</protein>
<name>A0A918Q3N8_9CAUL</name>
<accession>A0A918Q3N8</accession>
<reference evidence="2" key="1">
    <citation type="journal article" date="2014" name="Int. J. Syst. Evol. Microbiol.">
        <title>Complete genome sequence of Corynebacterium casei LMG S-19264T (=DSM 44701T), isolated from a smear-ripened cheese.</title>
        <authorList>
            <consortium name="US DOE Joint Genome Institute (JGI-PGF)"/>
            <person name="Walter F."/>
            <person name="Albersmeier A."/>
            <person name="Kalinowski J."/>
            <person name="Ruckert C."/>
        </authorList>
    </citation>
    <scope>NUCLEOTIDE SEQUENCE</scope>
    <source>
        <strain evidence="2">KCTC 32296</strain>
    </source>
</reference>
<dbReference type="AlphaFoldDB" id="A0A918Q3N8"/>
<reference evidence="2" key="2">
    <citation type="submission" date="2020-09" db="EMBL/GenBank/DDBJ databases">
        <authorList>
            <person name="Sun Q."/>
            <person name="Kim S."/>
        </authorList>
    </citation>
    <scope>NUCLEOTIDE SEQUENCE</scope>
    <source>
        <strain evidence="2">KCTC 32296</strain>
    </source>
</reference>
<gene>
    <name evidence="2" type="primary">hipB</name>
    <name evidence="2" type="ORF">GCM10011273_18770</name>
</gene>
<dbReference type="GO" id="GO:0003677">
    <property type="term" value="F:DNA binding"/>
    <property type="evidence" value="ECO:0007669"/>
    <property type="project" value="InterPro"/>
</dbReference>
<evidence type="ECO:0000313" key="2">
    <source>
        <dbReference type="EMBL" id="GGZ32774.1"/>
    </source>
</evidence>
<proteinExistence type="predicted"/>
<dbReference type="Pfam" id="PF01381">
    <property type="entry name" value="HTH_3"/>
    <property type="match status" value="1"/>
</dbReference>
<sequence>MGIPPDEHQPHFVDIHVGAQMRKWRKLRGFSQERLADKIGVSFQQVQKYERGGNRISASKLYEIAVVLDLEPTVFYQGLREGGSLADFAISFSASDVRAFLVSREGIALAQAFPAVKDAKCRRKLLELIEALAGENLTRAASGLD</sequence>
<evidence type="ECO:0000313" key="3">
    <source>
        <dbReference type="Proteomes" id="UP000662572"/>
    </source>
</evidence>
<organism evidence="2 3">
    <name type="scientific">Asticcacaulis endophyticus</name>
    <dbReference type="NCBI Taxonomy" id="1395890"/>
    <lineage>
        <taxon>Bacteria</taxon>
        <taxon>Pseudomonadati</taxon>
        <taxon>Pseudomonadota</taxon>
        <taxon>Alphaproteobacteria</taxon>
        <taxon>Caulobacterales</taxon>
        <taxon>Caulobacteraceae</taxon>
        <taxon>Asticcacaulis</taxon>
    </lineage>
</organism>
<dbReference type="SMART" id="SM00530">
    <property type="entry name" value="HTH_XRE"/>
    <property type="match status" value="1"/>
</dbReference>
<dbReference type="Proteomes" id="UP000662572">
    <property type="component" value="Unassembled WGS sequence"/>
</dbReference>
<dbReference type="CDD" id="cd00093">
    <property type="entry name" value="HTH_XRE"/>
    <property type="match status" value="1"/>
</dbReference>
<dbReference type="RefSeq" id="WP_189486204.1">
    <property type="nucleotide sequence ID" value="NZ_BMZB01000002.1"/>
</dbReference>
<dbReference type="InterPro" id="IPR001387">
    <property type="entry name" value="Cro/C1-type_HTH"/>
</dbReference>
<comment type="caution">
    <text evidence="2">The sequence shown here is derived from an EMBL/GenBank/DDBJ whole genome shotgun (WGS) entry which is preliminary data.</text>
</comment>
<dbReference type="PROSITE" id="PS50943">
    <property type="entry name" value="HTH_CROC1"/>
    <property type="match status" value="1"/>
</dbReference>